<dbReference type="EMBL" id="BGZK01001432">
    <property type="protein sequence ID" value="GBP79814.1"/>
    <property type="molecule type" value="Genomic_DNA"/>
</dbReference>
<organism evidence="1 2">
    <name type="scientific">Eumeta variegata</name>
    <name type="common">Bagworm moth</name>
    <name type="synonym">Eumeta japonica</name>
    <dbReference type="NCBI Taxonomy" id="151549"/>
    <lineage>
        <taxon>Eukaryota</taxon>
        <taxon>Metazoa</taxon>
        <taxon>Ecdysozoa</taxon>
        <taxon>Arthropoda</taxon>
        <taxon>Hexapoda</taxon>
        <taxon>Insecta</taxon>
        <taxon>Pterygota</taxon>
        <taxon>Neoptera</taxon>
        <taxon>Endopterygota</taxon>
        <taxon>Lepidoptera</taxon>
        <taxon>Glossata</taxon>
        <taxon>Ditrysia</taxon>
        <taxon>Tineoidea</taxon>
        <taxon>Psychidae</taxon>
        <taxon>Oiketicinae</taxon>
        <taxon>Eumeta</taxon>
    </lineage>
</organism>
<sequence length="117" mass="13009">MDLPTMEVGLPFFYTTSESRRLPSRMYSRNAGVTNALPASWEEMGMSNGEGSGRWRGIGVVASGTLTHWMKCNSRSLLCDSVVFCMILYILHDSGSLNEVVSVVFNTPYTLVDMCRN</sequence>
<dbReference type="AlphaFoldDB" id="A0A4C1YYE5"/>
<dbReference type="Proteomes" id="UP000299102">
    <property type="component" value="Unassembled WGS sequence"/>
</dbReference>
<keyword evidence="2" id="KW-1185">Reference proteome</keyword>
<accession>A0A4C1YYE5</accession>
<protein>
    <submittedName>
        <fullName evidence="1">Uncharacterized protein</fullName>
    </submittedName>
</protein>
<reference evidence="1 2" key="1">
    <citation type="journal article" date="2019" name="Commun. Biol.">
        <title>The bagworm genome reveals a unique fibroin gene that provides high tensile strength.</title>
        <authorList>
            <person name="Kono N."/>
            <person name="Nakamura H."/>
            <person name="Ohtoshi R."/>
            <person name="Tomita M."/>
            <person name="Numata K."/>
            <person name="Arakawa K."/>
        </authorList>
    </citation>
    <scope>NUCLEOTIDE SEQUENCE [LARGE SCALE GENOMIC DNA]</scope>
</reference>
<comment type="caution">
    <text evidence="1">The sequence shown here is derived from an EMBL/GenBank/DDBJ whole genome shotgun (WGS) entry which is preliminary data.</text>
</comment>
<evidence type="ECO:0000313" key="1">
    <source>
        <dbReference type="EMBL" id="GBP79814.1"/>
    </source>
</evidence>
<name>A0A4C1YYE5_EUMVA</name>
<evidence type="ECO:0000313" key="2">
    <source>
        <dbReference type="Proteomes" id="UP000299102"/>
    </source>
</evidence>
<proteinExistence type="predicted"/>
<gene>
    <name evidence="1" type="ORF">EVAR_61405_1</name>
</gene>